<dbReference type="PANTHER" id="PTHR45138:SF9">
    <property type="entry name" value="DIGUANYLATE CYCLASE DGCM-RELATED"/>
    <property type="match status" value="1"/>
</dbReference>
<name>A0ABX8SAB9_9ACTN</name>
<dbReference type="InterPro" id="IPR043128">
    <property type="entry name" value="Rev_trsase/Diguanyl_cyclase"/>
</dbReference>
<dbReference type="InterPro" id="IPR000160">
    <property type="entry name" value="GGDEF_dom"/>
</dbReference>
<evidence type="ECO:0000256" key="1">
    <source>
        <dbReference type="PROSITE-ProRule" id="PRU00169"/>
    </source>
</evidence>
<dbReference type="InterPro" id="IPR011006">
    <property type="entry name" value="CheY-like_superfamily"/>
</dbReference>
<dbReference type="InterPro" id="IPR029787">
    <property type="entry name" value="Nucleotide_cyclase"/>
</dbReference>
<dbReference type="NCBIfam" id="TIGR00254">
    <property type="entry name" value="GGDEF"/>
    <property type="match status" value="1"/>
</dbReference>
<keyword evidence="1" id="KW-0597">Phosphoprotein</keyword>
<reference evidence="4" key="1">
    <citation type="submission" date="2021-07" db="EMBL/GenBank/DDBJ databases">
        <title>Candidatus Kaistella beijingensis sp. nov. isolated from a municipal wastewater treatment plant is involved in sludge foaming.</title>
        <authorList>
            <person name="Song Y."/>
            <person name="Liu S.-J."/>
        </authorList>
    </citation>
    <scope>NUCLEOTIDE SEQUENCE</scope>
    <source>
        <strain evidence="4">DSM 43998</strain>
    </source>
</reference>
<organism evidence="4 5">
    <name type="scientific">Skermania pinensis</name>
    <dbReference type="NCBI Taxonomy" id="39122"/>
    <lineage>
        <taxon>Bacteria</taxon>
        <taxon>Bacillati</taxon>
        <taxon>Actinomycetota</taxon>
        <taxon>Actinomycetes</taxon>
        <taxon>Mycobacteriales</taxon>
        <taxon>Gordoniaceae</taxon>
        <taxon>Skermania</taxon>
    </lineage>
</organism>
<dbReference type="InterPro" id="IPR050469">
    <property type="entry name" value="Diguanylate_Cyclase"/>
</dbReference>
<accession>A0ABX8SAB9</accession>
<dbReference type="SMART" id="SM00448">
    <property type="entry name" value="REC"/>
    <property type="match status" value="1"/>
</dbReference>
<dbReference type="InterPro" id="IPR001789">
    <property type="entry name" value="Sig_transdc_resp-reg_receiver"/>
</dbReference>
<evidence type="ECO:0000259" key="3">
    <source>
        <dbReference type="PROSITE" id="PS50887"/>
    </source>
</evidence>
<keyword evidence="4" id="KW-0548">Nucleotidyltransferase</keyword>
<dbReference type="Gene3D" id="3.30.70.270">
    <property type="match status" value="1"/>
</dbReference>
<feature type="modified residue" description="4-aspartylphosphate" evidence="1">
    <location>
        <position position="61"/>
    </location>
</feature>
<dbReference type="EC" id="2.7.7.65" evidence="4"/>
<dbReference type="SMART" id="SM00267">
    <property type="entry name" value="GGDEF"/>
    <property type="match status" value="1"/>
</dbReference>
<evidence type="ECO:0000313" key="5">
    <source>
        <dbReference type="Proteomes" id="UP000887023"/>
    </source>
</evidence>
<dbReference type="PROSITE" id="PS50110">
    <property type="entry name" value="RESPONSE_REGULATORY"/>
    <property type="match status" value="1"/>
</dbReference>
<dbReference type="Pfam" id="PF00990">
    <property type="entry name" value="GGDEF"/>
    <property type="match status" value="1"/>
</dbReference>
<dbReference type="SUPFAM" id="SSF52172">
    <property type="entry name" value="CheY-like"/>
    <property type="match status" value="1"/>
</dbReference>
<feature type="domain" description="Response regulatory" evidence="2">
    <location>
        <begin position="12"/>
        <end position="128"/>
    </location>
</feature>
<evidence type="ECO:0000313" key="4">
    <source>
        <dbReference type="EMBL" id="QXQ14411.1"/>
    </source>
</evidence>
<evidence type="ECO:0000259" key="2">
    <source>
        <dbReference type="PROSITE" id="PS50110"/>
    </source>
</evidence>
<dbReference type="GO" id="GO:0052621">
    <property type="term" value="F:diguanylate cyclase activity"/>
    <property type="evidence" value="ECO:0007669"/>
    <property type="project" value="UniProtKB-EC"/>
</dbReference>
<keyword evidence="5" id="KW-1185">Reference proteome</keyword>
<dbReference type="Gene3D" id="3.40.50.2300">
    <property type="match status" value="1"/>
</dbReference>
<keyword evidence="4" id="KW-0808">Transferase</keyword>
<proteinExistence type="predicted"/>
<dbReference type="CDD" id="cd01949">
    <property type="entry name" value="GGDEF"/>
    <property type="match status" value="1"/>
</dbReference>
<dbReference type="EMBL" id="CP079105">
    <property type="protein sequence ID" value="QXQ14411.1"/>
    <property type="molecule type" value="Genomic_DNA"/>
</dbReference>
<dbReference type="PROSITE" id="PS50887">
    <property type="entry name" value="GGDEF"/>
    <property type="match status" value="1"/>
</dbReference>
<dbReference type="PANTHER" id="PTHR45138">
    <property type="entry name" value="REGULATORY COMPONENTS OF SENSORY TRANSDUCTION SYSTEM"/>
    <property type="match status" value="1"/>
</dbReference>
<dbReference type="SUPFAM" id="SSF55073">
    <property type="entry name" value="Nucleotide cyclase"/>
    <property type="match status" value="1"/>
</dbReference>
<dbReference type="RefSeq" id="WP_066466759.1">
    <property type="nucleotide sequence ID" value="NZ_CBCRUZ010000003.1"/>
</dbReference>
<protein>
    <submittedName>
        <fullName evidence="4">Diguanylate cyclase</fullName>
        <ecNumber evidence="4">2.7.7.65</ecNumber>
    </submittedName>
</protein>
<sequence length="318" mass="34859">MTQSGSTAAKPTVLIVDDDGVNRTLLAELLHEECRVVLAKDGSSAIGRAQAEAEIDLILLDISMPDMDGYEVLKRLRWIPATKRTPVIFISAAIEAESEERGLQLGAVDYVHKPIRPVIVRARVRNHLELVTHRKELERLADRDGLTGIANRRRFDEAYDLAWRRASRIGQPLNIAMIDVDHFKRYNDLYGHVAGDEALREIAQVIDRYATGTWDIAARYGGEEFVLLLSGEVAFGAILSRLHGDVASLRLTFDHSGGDDVLLATVSCGGVTAITRTIASPSALLREADALLYQAKREGRNRVLVRGDTAAVDAGSAV</sequence>
<dbReference type="Proteomes" id="UP000887023">
    <property type="component" value="Chromosome"/>
</dbReference>
<feature type="domain" description="GGDEF" evidence="3">
    <location>
        <begin position="171"/>
        <end position="308"/>
    </location>
</feature>
<dbReference type="Pfam" id="PF00072">
    <property type="entry name" value="Response_reg"/>
    <property type="match status" value="1"/>
</dbReference>
<gene>
    <name evidence="4" type="ORF">KV203_03060</name>
</gene>